<keyword evidence="3" id="KW-1185">Reference proteome</keyword>
<sequence>MEAVFIKCAKPAIYHELQQCLQPFVYWHVTESVQEGYNPEAIGELQEEVEVEALVLERGSTARDHALGYFISLFHHYLARQSGAANIDAAIDALHADLDKETPVAPFNDFHLDTADIYAYIEEERQNAGIIADDPDWHQRPKVTASQQWNALFKKSLEQTRVAYVQACERFEHRFKLGSEADLELVQLLPDDKLADLASEFRAKPRHVPAPPSAPAGKESFWAKRIGSEHTATSKHVPEFEPAHLVQAGQQFRSACIDAVRAHTATSHAAPSGKDVDVILSQALNLETNPTKLVERASQQWTSCTPKSASPDEEAIIRRAKDSLSSALRILARRDGQRNIDLRIDALNLRGHINRRLAELKPQHEANYLSRAVTDWSASAELDAGQRDIIEVLAETELRMESFAKSIAASEDREMSVDNGTPDRGKQPASPVSPQASGKPTSPRKSKAERASCSSVASTTPSDATTTSPPAKTREPTILSSPFFRTDLVTGLMVDTLLALSFPHRAFRETLRLPSAASLAAAAQDHVPMLERLARAHQQTTKSLTPENKAQLTEAVKAVSAVLALPDVQGGAGAEGLLRRTSLRLVLGTMWLLQGSTVKAGTELGLVSDALRPDTRAKAGKGKAKFTPNAEAGGEQVSDGAAIRQMQSRVQGTALFLLAKTCWLANKVQEAIKFFRWFVKWYSEQQAERVADARERVADARERESDIDSGLGEGEEATTIELEELDMAWWDKVVVVTKT</sequence>
<evidence type="ECO:0000313" key="2">
    <source>
        <dbReference type="EMBL" id="EST08004.1"/>
    </source>
</evidence>
<dbReference type="GeneID" id="27418175"/>
<organism evidence="2 3">
    <name type="scientific">Kalmanozyma brasiliensis (strain GHG001)</name>
    <name type="common">Yeast</name>
    <name type="synonym">Pseudozyma brasiliensis</name>
    <dbReference type="NCBI Taxonomy" id="1365824"/>
    <lineage>
        <taxon>Eukaryota</taxon>
        <taxon>Fungi</taxon>
        <taxon>Dikarya</taxon>
        <taxon>Basidiomycota</taxon>
        <taxon>Ustilaginomycotina</taxon>
        <taxon>Ustilaginomycetes</taxon>
        <taxon>Ustilaginales</taxon>
        <taxon>Ustilaginaceae</taxon>
        <taxon>Kalmanozyma</taxon>
    </lineage>
</organism>
<gene>
    <name evidence="2" type="ORF">PSEUBRA_SCAF19g03242</name>
</gene>
<feature type="compositionally biased region" description="Polar residues" evidence="1">
    <location>
        <begin position="430"/>
        <end position="440"/>
    </location>
</feature>
<dbReference type="AlphaFoldDB" id="V5EYV5"/>
<name>V5EYV5_KALBG</name>
<dbReference type="EMBL" id="KI545861">
    <property type="protein sequence ID" value="EST08004.1"/>
    <property type="molecule type" value="Genomic_DNA"/>
</dbReference>
<evidence type="ECO:0000313" key="3">
    <source>
        <dbReference type="Proteomes" id="UP000019377"/>
    </source>
</evidence>
<accession>V5EYV5</accession>
<reference evidence="3" key="1">
    <citation type="journal article" date="2013" name="Genome Announc.">
        <title>Draft genome sequence of Pseudozyma brasiliensis sp. nov. strain GHG001, a high producer of endo-1,4-xylanase isolated from an insect pest of sugarcane.</title>
        <authorList>
            <person name="Oliveira J.V.D.C."/>
            <person name="dos Santos R.A.C."/>
            <person name="Borges T.A."/>
            <person name="Riano-Pachon D.M."/>
            <person name="Goldman G.H."/>
        </authorList>
    </citation>
    <scope>NUCLEOTIDE SEQUENCE [LARGE SCALE GENOMIC DNA]</scope>
    <source>
        <strain evidence="3">GHG001</strain>
    </source>
</reference>
<feature type="compositionally biased region" description="Low complexity" evidence="1">
    <location>
        <begin position="454"/>
        <end position="471"/>
    </location>
</feature>
<dbReference type="HOGENOM" id="CLU_364159_0_0_1"/>
<protein>
    <submittedName>
        <fullName evidence="2">Uncharacterized protein</fullName>
    </submittedName>
</protein>
<dbReference type="OMA" id="FVYWHVT"/>
<proteinExistence type="predicted"/>
<feature type="compositionally biased region" description="Basic and acidic residues" evidence="1">
    <location>
        <begin position="410"/>
        <end position="426"/>
    </location>
</feature>
<dbReference type="OrthoDB" id="2546354at2759"/>
<evidence type="ECO:0000256" key="1">
    <source>
        <dbReference type="SAM" id="MobiDB-lite"/>
    </source>
</evidence>
<dbReference type="RefSeq" id="XP_016292993.1">
    <property type="nucleotide sequence ID" value="XM_016435549.1"/>
</dbReference>
<feature type="region of interest" description="Disordered" evidence="1">
    <location>
        <begin position="407"/>
        <end position="478"/>
    </location>
</feature>
<dbReference type="eggNOG" id="ENOG502RDWA">
    <property type="taxonomic scope" value="Eukaryota"/>
</dbReference>
<dbReference type="Proteomes" id="UP000019377">
    <property type="component" value="Unassembled WGS sequence"/>
</dbReference>